<organism evidence="2 3">
    <name type="scientific">Streptomyces niveiscabiei</name>
    <dbReference type="NCBI Taxonomy" id="164115"/>
    <lineage>
        <taxon>Bacteria</taxon>
        <taxon>Bacillati</taxon>
        <taxon>Actinomycetota</taxon>
        <taxon>Actinomycetes</taxon>
        <taxon>Kitasatosporales</taxon>
        <taxon>Streptomycetaceae</taxon>
        <taxon>Streptomyces</taxon>
    </lineage>
</organism>
<feature type="compositionally biased region" description="Low complexity" evidence="1">
    <location>
        <begin position="412"/>
        <end position="424"/>
    </location>
</feature>
<evidence type="ECO:0000313" key="2">
    <source>
        <dbReference type="EMBL" id="MFM9608578.1"/>
    </source>
</evidence>
<name>A0ABW9HKI5_9ACTN</name>
<feature type="compositionally biased region" description="Basic and acidic residues" evidence="1">
    <location>
        <begin position="384"/>
        <end position="393"/>
    </location>
</feature>
<dbReference type="InterPro" id="IPR025447">
    <property type="entry name" value="DUF4192"/>
</dbReference>
<dbReference type="EMBL" id="JBJVNI010000004">
    <property type="protein sequence ID" value="MFM9608578.1"/>
    <property type="molecule type" value="Genomic_DNA"/>
</dbReference>
<sequence length="506" mass="55023">MTNHSETPEPIDNGTYDSPEPFGFESHGYTLKTPGELADAVPYLLGFRPEDSMVLVSLCEQDGRSRFGVRGGLGIPKNPALWKEAAGLFAEGLVKGAERRGMRPQQMVAYVCQEPEPGETPREVMERLKPLAQHLRTQCGLLDIPVIEALCVSGGRFWSYCCRGDGCCPEDGIPMALPGTSVLAAAATYAGLQVRGTLRDFRARLLPWETGGVREQEEALDEIAEEIVPRMLDGEDTEVAEETIALAERLVRRLADAPVVAGPLLSDRHDDTLIGNEEAARLILGLQDRTTRDRAAEWMEGDVALPALRLWRALSRRCVRSWSDYAAAPLALAGWVAWSLGDGLEAREALAMALCADPDYLFAALLHQACNEGVDPESVRRCLRSERGRRSEGETESEGTVYEGQRSEEAVESGGPASGGAARSQEQRPEETTPTEPVPAPRRRARTRSGVPVQPGADGRRPPRTRSSARAKDGTRPRTPAKRVVRQRSAPEEEVLSGGDEAAGAE</sequence>
<comment type="caution">
    <text evidence="2">The sequence shown here is derived from an EMBL/GenBank/DDBJ whole genome shotgun (WGS) entry which is preliminary data.</text>
</comment>
<keyword evidence="3" id="KW-1185">Reference proteome</keyword>
<protein>
    <submittedName>
        <fullName evidence="2">DUF4192 domain-containing protein</fullName>
    </submittedName>
</protein>
<feature type="region of interest" description="Disordered" evidence="1">
    <location>
        <begin position="1"/>
        <end position="27"/>
    </location>
</feature>
<accession>A0ABW9HKI5</accession>
<gene>
    <name evidence="2" type="ORF">ACKI18_07640</name>
</gene>
<feature type="region of interest" description="Disordered" evidence="1">
    <location>
        <begin position="384"/>
        <end position="506"/>
    </location>
</feature>
<evidence type="ECO:0000256" key="1">
    <source>
        <dbReference type="SAM" id="MobiDB-lite"/>
    </source>
</evidence>
<proteinExistence type="predicted"/>
<dbReference type="RefSeq" id="WP_409120833.1">
    <property type="nucleotide sequence ID" value="NZ_JBJVNI010000004.1"/>
</dbReference>
<reference evidence="2 3" key="1">
    <citation type="submission" date="2024-12" db="EMBL/GenBank/DDBJ databases">
        <title>Forecasting of Potato common scab and diversities of Pathogenic streptomyces spp. in china.</title>
        <authorList>
            <person name="Handique U."/>
            <person name="Wu J."/>
        </authorList>
    </citation>
    <scope>NUCLEOTIDE SEQUENCE [LARGE SCALE GENOMIC DNA]</scope>
    <source>
        <strain evidence="2 3">ZRIMU1530</strain>
    </source>
</reference>
<dbReference type="Pfam" id="PF13830">
    <property type="entry name" value="DUF4192"/>
    <property type="match status" value="1"/>
</dbReference>
<evidence type="ECO:0000313" key="3">
    <source>
        <dbReference type="Proteomes" id="UP001631957"/>
    </source>
</evidence>
<dbReference type="Proteomes" id="UP001631957">
    <property type="component" value="Unassembled WGS sequence"/>
</dbReference>